<reference evidence="3 4" key="1">
    <citation type="journal article" date="2018" name="Science">
        <title>The opium poppy genome and morphinan production.</title>
        <authorList>
            <person name="Guo L."/>
            <person name="Winzer T."/>
            <person name="Yang X."/>
            <person name="Li Y."/>
            <person name="Ning Z."/>
            <person name="He Z."/>
            <person name="Teodor R."/>
            <person name="Lu Y."/>
            <person name="Bowser T.A."/>
            <person name="Graham I.A."/>
            <person name="Ye K."/>
        </authorList>
    </citation>
    <scope>NUCLEOTIDE SEQUENCE [LARGE SCALE GENOMIC DNA]</scope>
    <source>
        <strain evidence="4">cv. HN1</strain>
        <tissue evidence="3">Leaves</tissue>
    </source>
</reference>
<evidence type="ECO:0000313" key="3">
    <source>
        <dbReference type="EMBL" id="RZC51777.1"/>
    </source>
</evidence>
<accession>A0A4Y7ISW1</accession>
<dbReference type="Proteomes" id="UP000316621">
    <property type="component" value="Chromosome 2"/>
</dbReference>
<dbReference type="AlphaFoldDB" id="A0A4Y7ISW1"/>
<name>A0A4Y7ISW1_PAPSO</name>
<keyword evidence="4" id="KW-1185">Reference proteome</keyword>
<gene>
    <name evidence="3" type="ORF">C5167_020199</name>
</gene>
<dbReference type="Gramene" id="RZC51777">
    <property type="protein sequence ID" value="RZC51777"/>
    <property type="gene ID" value="C5167_020199"/>
</dbReference>
<feature type="signal peptide" evidence="2">
    <location>
        <begin position="1"/>
        <end position="28"/>
    </location>
</feature>
<evidence type="ECO:0000313" key="4">
    <source>
        <dbReference type="Proteomes" id="UP000316621"/>
    </source>
</evidence>
<feature type="compositionally biased region" description="Basic and acidic residues" evidence="1">
    <location>
        <begin position="129"/>
        <end position="163"/>
    </location>
</feature>
<feature type="chain" id="PRO_5021207903" evidence="2">
    <location>
        <begin position="29"/>
        <end position="214"/>
    </location>
</feature>
<keyword evidence="2" id="KW-0732">Signal</keyword>
<evidence type="ECO:0000256" key="1">
    <source>
        <dbReference type="SAM" id="MobiDB-lite"/>
    </source>
</evidence>
<protein>
    <submittedName>
        <fullName evidence="3">Uncharacterized protein</fullName>
    </submittedName>
</protein>
<feature type="region of interest" description="Disordered" evidence="1">
    <location>
        <begin position="127"/>
        <end position="194"/>
    </location>
</feature>
<sequence>MPVMITKKKSSRLLPLMELLTLMVMAAAINRDRAVQGMMLLMIELFIAEKSMAEKMKVEWSRGNGFSCSDAGDYELGLSEFESVKVLMLFCMGTVGMKEKERGIQEKLRTGSPRRNGINEQLRKVTGRVTDRISRPQVKEEGKGSRKEIENKKYKLQKGEHPYHHTTACNSNIKEQNSSPEPATRSSLSLSNSHPSPYILPAILGTELMGFPNL</sequence>
<proteinExistence type="predicted"/>
<dbReference type="EMBL" id="CM010716">
    <property type="protein sequence ID" value="RZC51777.1"/>
    <property type="molecule type" value="Genomic_DNA"/>
</dbReference>
<evidence type="ECO:0000256" key="2">
    <source>
        <dbReference type="SAM" id="SignalP"/>
    </source>
</evidence>
<feature type="compositionally biased region" description="Polar residues" evidence="1">
    <location>
        <begin position="167"/>
        <end position="185"/>
    </location>
</feature>
<organism evidence="3 4">
    <name type="scientific">Papaver somniferum</name>
    <name type="common">Opium poppy</name>
    <dbReference type="NCBI Taxonomy" id="3469"/>
    <lineage>
        <taxon>Eukaryota</taxon>
        <taxon>Viridiplantae</taxon>
        <taxon>Streptophyta</taxon>
        <taxon>Embryophyta</taxon>
        <taxon>Tracheophyta</taxon>
        <taxon>Spermatophyta</taxon>
        <taxon>Magnoliopsida</taxon>
        <taxon>Ranunculales</taxon>
        <taxon>Papaveraceae</taxon>
        <taxon>Papaveroideae</taxon>
        <taxon>Papaver</taxon>
    </lineage>
</organism>